<dbReference type="Pfam" id="PF22241">
    <property type="entry name" value="PSMD12-CSN4_N"/>
    <property type="match status" value="1"/>
</dbReference>
<evidence type="ECO:0000256" key="4">
    <source>
        <dbReference type="ARBA" id="ARBA00014881"/>
    </source>
</evidence>
<dbReference type="SMART" id="SM00088">
    <property type="entry name" value="PINT"/>
    <property type="match status" value="1"/>
</dbReference>
<keyword evidence="7" id="KW-0539">Nucleus</keyword>
<feature type="compositionally biased region" description="Basic and acidic residues" evidence="8">
    <location>
        <begin position="234"/>
        <end position="243"/>
    </location>
</feature>
<dbReference type="VEuPathDB" id="FungiDB:HpaG802181"/>
<dbReference type="InterPro" id="IPR000717">
    <property type="entry name" value="PCI_dom"/>
</dbReference>
<evidence type="ECO:0000256" key="2">
    <source>
        <dbReference type="ARBA" id="ARBA00004496"/>
    </source>
</evidence>
<dbReference type="PANTHER" id="PTHR10855:SF2">
    <property type="entry name" value="COP9 SIGNALOSOME COMPLEX SUBUNIT 4"/>
    <property type="match status" value="1"/>
</dbReference>
<comment type="subcellular location">
    <subcellularLocation>
        <location evidence="2">Cytoplasm</location>
    </subcellularLocation>
    <subcellularLocation>
        <location evidence="1">Nucleus</location>
    </subcellularLocation>
</comment>
<feature type="compositionally biased region" description="Acidic residues" evidence="8">
    <location>
        <begin position="524"/>
        <end position="539"/>
    </location>
</feature>
<dbReference type="AlphaFoldDB" id="M4B7C9"/>
<dbReference type="eggNOG" id="KOG1497">
    <property type="taxonomic scope" value="Eukaryota"/>
</dbReference>
<dbReference type="SUPFAM" id="SSF46785">
    <property type="entry name" value="Winged helix' DNA-binding domain"/>
    <property type="match status" value="1"/>
</dbReference>
<evidence type="ECO:0000259" key="9">
    <source>
        <dbReference type="PROSITE" id="PS50250"/>
    </source>
</evidence>
<evidence type="ECO:0000256" key="6">
    <source>
        <dbReference type="ARBA" id="ARBA00022790"/>
    </source>
</evidence>
<dbReference type="EnsemblProtists" id="HpaT802181">
    <property type="protein sequence ID" value="HpaP802181"/>
    <property type="gene ID" value="HpaG802181"/>
</dbReference>
<organism evidence="10 11">
    <name type="scientific">Hyaloperonospora arabidopsidis (strain Emoy2)</name>
    <name type="common">Downy mildew agent</name>
    <name type="synonym">Peronospora arabidopsidis</name>
    <dbReference type="NCBI Taxonomy" id="559515"/>
    <lineage>
        <taxon>Eukaryota</taxon>
        <taxon>Sar</taxon>
        <taxon>Stramenopiles</taxon>
        <taxon>Oomycota</taxon>
        <taxon>Peronosporomycetes</taxon>
        <taxon>Peronosporales</taxon>
        <taxon>Peronosporaceae</taxon>
        <taxon>Hyaloperonospora</taxon>
    </lineage>
</organism>
<evidence type="ECO:0000313" key="11">
    <source>
        <dbReference type="Proteomes" id="UP000011713"/>
    </source>
</evidence>
<keyword evidence="5" id="KW-0963">Cytoplasm</keyword>
<reference evidence="10" key="2">
    <citation type="submission" date="2015-06" db="UniProtKB">
        <authorList>
            <consortium name="EnsemblProtists"/>
        </authorList>
    </citation>
    <scope>IDENTIFICATION</scope>
    <source>
        <strain evidence="10">Emoy2</strain>
    </source>
</reference>
<evidence type="ECO:0000256" key="3">
    <source>
        <dbReference type="ARBA" id="ARBA00010417"/>
    </source>
</evidence>
<evidence type="ECO:0000256" key="7">
    <source>
        <dbReference type="ARBA" id="ARBA00023242"/>
    </source>
</evidence>
<name>M4B7C9_HYAAE</name>
<feature type="compositionally biased region" description="Low complexity" evidence="8">
    <location>
        <begin position="510"/>
        <end position="523"/>
    </location>
</feature>
<dbReference type="HOGENOM" id="CLU_288459_0_0_1"/>
<dbReference type="Gene3D" id="1.10.10.10">
    <property type="entry name" value="Winged helix-like DNA-binding domain superfamily/Winged helix DNA-binding domain"/>
    <property type="match status" value="1"/>
</dbReference>
<sequence length="1066" mass="112556">MLFSTQHVTAIDFASSGLADTGTSPSTTAEDSPLQDDTQTGSAPSEPPSSGLLDDLTVAAGSAPDLLAEKSTGTEDEAGGLDTLSSNGSQAGDPGVTPDEVENGDADSASCSQEFSLAGSTEGVNGSDCSEELDIAASDCSEELDIAGSDCSEELDIAGSDCSEELDIAGSDCSEELDIAGSDCSEELDIAGSELDEPVLGGGALTDTTETGGADDADTPVDGGITTLDTPVAEGDKSEDKPSEPVATAEPILKSAGPELESDATATKETEAEGGLEEEAGPETSDSATKTEEGGEEEEPTEAEGSPTESGEKTETSTATKSVDESLPAVEGGGTATTPTDTLTDTATKAEPAVETGDEEEPVDASTPDATASTLPSLPADTATDTKTDLPTDTDTGVEEAAGSDCSEELDIAGSDCSEELDIAGSDCSEELDIAGSDCSEELDIAGSDCSEGLDIAGSDCSEELDIAGQDDSCSQEFSLAGSSESDEPDLGSLVLPVPDAETGDAAGTETLSGSSAPSTSESETPDVPEEPLGSEEKEEEKSSGSDDVLTFSPSAAAFSPTDSTIASPTGSEDSQNTAEQTAFSVEAVNFKSAEDDNDSSSNAMPFIAAAAACVALAIVGAVYMKRRSSRSKKAAGDIFTIDKNSALRWETDFVENEPGGNIEPLQRHDRRRASAHLAYCRPKGEDWSVQVLGEDVPLVISRAVITHLASVVGAVDVETHSWKLEFICFCLTKIKSRILSFEEPDVLFRESLAAMYVDEEEYIEAAKALAAINLESSTRQYTDVEKIEKYVKIAELYLQEDETVDAENFINRASRFIHNVDDWALRLRFQVSYARILDSKRKFLDAALRYYEFSQSKPDEVDPDDLLELLSKAVTCAILAPAGPQRSRLLGTLYKDERVKNSEHVAILEKMYMEQLIRRPELVQFEQSLLPHQKAVLPNGFTVLENAFLEHNLLAASRVYSSISLEELGKLLEIEPVNAERVAATMIGEDRMKGSIDQQLGFLEFENTEDEVFAAFDTRISSVCFNVNQCAEQIEQQYPDLVRSLLASTSTSAPICNGIPTSCAY</sequence>
<feature type="compositionally biased region" description="Polar residues" evidence="8">
    <location>
        <begin position="21"/>
        <end position="43"/>
    </location>
</feature>
<evidence type="ECO:0000256" key="5">
    <source>
        <dbReference type="ARBA" id="ARBA00022490"/>
    </source>
</evidence>
<dbReference type="GO" id="GO:0008180">
    <property type="term" value="C:COP9 signalosome"/>
    <property type="evidence" value="ECO:0007669"/>
    <property type="project" value="UniProtKB-KW"/>
</dbReference>
<comment type="similarity">
    <text evidence="3">Belongs to the CSN4 family.</text>
</comment>
<dbReference type="InParanoid" id="M4B7C9"/>
<feature type="compositionally biased region" description="Acidic residues" evidence="8">
    <location>
        <begin position="272"/>
        <end position="281"/>
    </location>
</feature>
<keyword evidence="6" id="KW-0736">Signalosome</keyword>
<feature type="region of interest" description="Disordered" evidence="8">
    <location>
        <begin position="467"/>
        <end position="579"/>
    </location>
</feature>
<dbReference type="STRING" id="559515.M4B7C9"/>
<feature type="compositionally biased region" description="Low complexity" evidence="8">
    <location>
        <begin position="336"/>
        <end position="347"/>
    </location>
</feature>
<dbReference type="InterPro" id="IPR036390">
    <property type="entry name" value="WH_DNA-bd_sf"/>
</dbReference>
<dbReference type="EMBL" id="JH597778">
    <property type="status" value="NOT_ANNOTATED_CDS"/>
    <property type="molecule type" value="Genomic_DNA"/>
</dbReference>
<feature type="compositionally biased region" description="Polar residues" evidence="8">
    <location>
        <begin position="472"/>
        <end position="484"/>
    </location>
</feature>
<dbReference type="PANTHER" id="PTHR10855">
    <property type="entry name" value="26S PROTEASOME NON-ATPASE REGULATORY SUBUNIT 12/COP9 SIGNALOSOME COMPLEX SUBUNIT 4"/>
    <property type="match status" value="1"/>
</dbReference>
<dbReference type="Proteomes" id="UP000011713">
    <property type="component" value="Unassembled WGS sequence"/>
</dbReference>
<proteinExistence type="inferred from homology"/>
<dbReference type="InterPro" id="IPR036388">
    <property type="entry name" value="WH-like_DNA-bd_sf"/>
</dbReference>
<protein>
    <recommendedName>
        <fullName evidence="4">COP9 signalosome complex subunit 4</fullName>
    </recommendedName>
</protein>
<reference evidence="11" key="1">
    <citation type="journal article" date="2010" name="Science">
        <title>Signatures of adaptation to obligate biotrophy in the Hyaloperonospora arabidopsidis genome.</title>
        <authorList>
            <person name="Baxter L."/>
            <person name="Tripathy S."/>
            <person name="Ishaque N."/>
            <person name="Boot N."/>
            <person name="Cabral A."/>
            <person name="Kemen E."/>
            <person name="Thines M."/>
            <person name="Ah-Fong A."/>
            <person name="Anderson R."/>
            <person name="Badejoko W."/>
            <person name="Bittner-Eddy P."/>
            <person name="Boore J.L."/>
            <person name="Chibucos M.C."/>
            <person name="Coates M."/>
            <person name="Dehal P."/>
            <person name="Delehaunty K."/>
            <person name="Dong S."/>
            <person name="Downton P."/>
            <person name="Dumas B."/>
            <person name="Fabro G."/>
            <person name="Fronick C."/>
            <person name="Fuerstenberg S.I."/>
            <person name="Fulton L."/>
            <person name="Gaulin E."/>
            <person name="Govers F."/>
            <person name="Hughes L."/>
            <person name="Humphray S."/>
            <person name="Jiang R.H."/>
            <person name="Judelson H."/>
            <person name="Kamoun S."/>
            <person name="Kyung K."/>
            <person name="Meijer H."/>
            <person name="Minx P."/>
            <person name="Morris P."/>
            <person name="Nelson J."/>
            <person name="Phuntumart V."/>
            <person name="Qutob D."/>
            <person name="Rehmany A."/>
            <person name="Rougon-Cardoso A."/>
            <person name="Ryden P."/>
            <person name="Torto-Alalibo T."/>
            <person name="Studholme D."/>
            <person name="Wang Y."/>
            <person name="Win J."/>
            <person name="Wood J."/>
            <person name="Clifton S.W."/>
            <person name="Rogers J."/>
            <person name="Van den Ackerveken G."/>
            <person name="Jones J.D."/>
            <person name="McDowell J.M."/>
            <person name="Beynon J."/>
            <person name="Tyler B.M."/>
        </authorList>
    </citation>
    <scope>NUCLEOTIDE SEQUENCE [LARGE SCALE GENOMIC DNA]</scope>
    <source>
        <strain evidence="11">Emoy2</strain>
    </source>
</reference>
<dbReference type="GO" id="GO:0005829">
    <property type="term" value="C:cytosol"/>
    <property type="evidence" value="ECO:0007669"/>
    <property type="project" value="TreeGrafter"/>
</dbReference>
<dbReference type="PROSITE" id="PS50250">
    <property type="entry name" value="PCI"/>
    <property type="match status" value="1"/>
</dbReference>
<accession>M4B7C9</accession>
<dbReference type="Pfam" id="PF01399">
    <property type="entry name" value="PCI"/>
    <property type="match status" value="1"/>
</dbReference>
<feature type="region of interest" description="Disordered" evidence="8">
    <location>
        <begin position="1"/>
        <end position="110"/>
    </location>
</feature>
<dbReference type="InterPro" id="IPR054559">
    <property type="entry name" value="PSMD12-CSN4-like_N"/>
</dbReference>
<evidence type="ECO:0000256" key="1">
    <source>
        <dbReference type="ARBA" id="ARBA00004123"/>
    </source>
</evidence>
<dbReference type="InterPro" id="IPR040134">
    <property type="entry name" value="PSMD12/CSN4"/>
</dbReference>
<keyword evidence="11" id="KW-1185">Reference proteome</keyword>
<feature type="region of interest" description="Disordered" evidence="8">
    <location>
        <begin position="194"/>
        <end position="408"/>
    </location>
</feature>
<feature type="domain" description="PCI" evidence="9">
    <location>
        <begin position="843"/>
        <end position="1011"/>
    </location>
</feature>
<evidence type="ECO:0000313" key="10">
    <source>
        <dbReference type="EnsemblProtists" id="HpaP802181"/>
    </source>
</evidence>
<feature type="compositionally biased region" description="Polar residues" evidence="8">
    <location>
        <begin position="561"/>
        <end position="579"/>
    </location>
</feature>
<evidence type="ECO:0000256" key="8">
    <source>
        <dbReference type="SAM" id="MobiDB-lite"/>
    </source>
</evidence>